<gene>
    <name evidence="1" type="ORF">GCM10022383_00040</name>
</gene>
<sequence>MGQNRRYDMVTPDIERAARRLERTAIPLSLGSEQLDTSGQRVDAADPVPVTAWVPHQVSYTEQVRVEAEAIAWTQKAALLRWTPQGRSTPSHVWVWADAVTRSP</sequence>
<reference evidence="2" key="1">
    <citation type="journal article" date="2019" name="Int. J. Syst. Evol. Microbiol.">
        <title>The Global Catalogue of Microorganisms (GCM) 10K type strain sequencing project: providing services to taxonomists for standard genome sequencing and annotation.</title>
        <authorList>
            <consortium name="The Broad Institute Genomics Platform"/>
            <consortium name="The Broad Institute Genome Sequencing Center for Infectious Disease"/>
            <person name="Wu L."/>
            <person name="Ma J."/>
        </authorList>
    </citation>
    <scope>NUCLEOTIDE SEQUENCE [LARGE SCALE GENOMIC DNA]</scope>
    <source>
        <strain evidence="2">JCM 17024</strain>
    </source>
</reference>
<comment type="caution">
    <text evidence="1">The sequence shown here is derived from an EMBL/GenBank/DDBJ whole genome shotgun (WGS) entry which is preliminary data.</text>
</comment>
<keyword evidence="2" id="KW-1185">Reference proteome</keyword>
<dbReference type="EMBL" id="BAABCP010000001">
    <property type="protein sequence ID" value="GAA3924738.1"/>
    <property type="molecule type" value="Genomic_DNA"/>
</dbReference>
<dbReference type="RefSeq" id="WP_344817441.1">
    <property type="nucleotide sequence ID" value="NZ_BAABCP010000001.1"/>
</dbReference>
<accession>A0ABP7MJK4</accession>
<name>A0ABP7MJK4_9MICO</name>
<evidence type="ECO:0000313" key="2">
    <source>
        <dbReference type="Proteomes" id="UP001501591"/>
    </source>
</evidence>
<evidence type="ECO:0000313" key="1">
    <source>
        <dbReference type="EMBL" id="GAA3924738.1"/>
    </source>
</evidence>
<organism evidence="1 2">
    <name type="scientific">Microbacterium soli</name>
    <dbReference type="NCBI Taxonomy" id="446075"/>
    <lineage>
        <taxon>Bacteria</taxon>
        <taxon>Bacillati</taxon>
        <taxon>Actinomycetota</taxon>
        <taxon>Actinomycetes</taxon>
        <taxon>Micrococcales</taxon>
        <taxon>Microbacteriaceae</taxon>
        <taxon>Microbacterium</taxon>
    </lineage>
</organism>
<dbReference type="Proteomes" id="UP001501591">
    <property type="component" value="Unassembled WGS sequence"/>
</dbReference>
<protein>
    <submittedName>
        <fullName evidence="1">Uncharacterized protein</fullName>
    </submittedName>
</protein>
<proteinExistence type="predicted"/>